<gene>
    <name evidence="1" type="ORF">K435DRAFT_794001</name>
</gene>
<organism evidence="1 2">
    <name type="scientific">Dendrothele bispora (strain CBS 962.96)</name>
    <dbReference type="NCBI Taxonomy" id="1314807"/>
    <lineage>
        <taxon>Eukaryota</taxon>
        <taxon>Fungi</taxon>
        <taxon>Dikarya</taxon>
        <taxon>Basidiomycota</taxon>
        <taxon>Agaricomycotina</taxon>
        <taxon>Agaricomycetes</taxon>
        <taxon>Agaricomycetidae</taxon>
        <taxon>Agaricales</taxon>
        <taxon>Agaricales incertae sedis</taxon>
        <taxon>Dendrothele</taxon>
    </lineage>
</organism>
<dbReference type="AlphaFoldDB" id="A0A4S8MF08"/>
<dbReference type="OrthoDB" id="3186724at2759"/>
<evidence type="ECO:0000313" key="1">
    <source>
        <dbReference type="EMBL" id="THV00664.1"/>
    </source>
</evidence>
<sequence>MARDHSQDAKWSDLNLAHLVDFFHENRFSMGEGGNPKKALLTAAAEYMKEKVPVPDKGGPKTPNSIRHKFTKLKAIYEAIQKVVDGEASGLTYTNSHGCNIQEHNAGVWNNYIKTHPDIKDFCNKGWPLSDCMNKIVPHKATAPVMSSQPEATDQSGDPEASESLHLENVGVKKQTQEPPVAVPEVSLAERGPDLQGPSLLQVWVMEFTAWLMQPGMHLHQKETHLQFVRRGLSSMDSADIYMKLYINWLRKTPRKTLSSQICDWEGACPTSTISFQS</sequence>
<accession>A0A4S8MF08</accession>
<reference evidence="1 2" key="1">
    <citation type="journal article" date="2019" name="Nat. Ecol. Evol.">
        <title>Megaphylogeny resolves global patterns of mushroom evolution.</title>
        <authorList>
            <person name="Varga T."/>
            <person name="Krizsan K."/>
            <person name="Foldi C."/>
            <person name="Dima B."/>
            <person name="Sanchez-Garcia M."/>
            <person name="Sanchez-Ramirez S."/>
            <person name="Szollosi G.J."/>
            <person name="Szarkandi J.G."/>
            <person name="Papp V."/>
            <person name="Albert L."/>
            <person name="Andreopoulos W."/>
            <person name="Angelini C."/>
            <person name="Antonin V."/>
            <person name="Barry K.W."/>
            <person name="Bougher N.L."/>
            <person name="Buchanan P."/>
            <person name="Buyck B."/>
            <person name="Bense V."/>
            <person name="Catcheside P."/>
            <person name="Chovatia M."/>
            <person name="Cooper J."/>
            <person name="Damon W."/>
            <person name="Desjardin D."/>
            <person name="Finy P."/>
            <person name="Geml J."/>
            <person name="Haridas S."/>
            <person name="Hughes K."/>
            <person name="Justo A."/>
            <person name="Karasinski D."/>
            <person name="Kautmanova I."/>
            <person name="Kiss B."/>
            <person name="Kocsube S."/>
            <person name="Kotiranta H."/>
            <person name="LaButti K.M."/>
            <person name="Lechner B.E."/>
            <person name="Liimatainen K."/>
            <person name="Lipzen A."/>
            <person name="Lukacs Z."/>
            <person name="Mihaltcheva S."/>
            <person name="Morgado L.N."/>
            <person name="Niskanen T."/>
            <person name="Noordeloos M.E."/>
            <person name="Ohm R.A."/>
            <person name="Ortiz-Santana B."/>
            <person name="Ovrebo C."/>
            <person name="Racz N."/>
            <person name="Riley R."/>
            <person name="Savchenko A."/>
            <person name="Shiryaev A."/>
            <person name="Soop K."/>
            <person name="Spirin V."/>
            <person name="Szebenyi C."/>
            <person name="Tomsovsky M."/>
            <person name="Tulloss R.E."/>
            <person name="Uehling J."/>
            <person name="Grigoriev I.V."/>
            <person name="Vagvolgyi C."/>
            <person name="Papp T."/>
            <person name="Martin F.M."/>
            <person name="Miettinen O."/>
            <person name="Hibbett D.S."/>
            <person name="Nagy L.G."/>
        </authorList>
    </citation>
    <scope>NUCLEOTIDE SEQUENCE [LARGE SCALE GENOMIC DNA]</scope>
    <source>
        <strain evidence="1 2">CBS 962.96</strain>
    </source>
</reference>
<protein>
    <recommendedName>
        <fullName evidence="3">Myb/SANT-like domain-containing protein</fullName>
    </recommendedName>
</protein>
<dbReference type="EMBL" id="ML179101">
    <property type="protein sequence ID" value="THV00664.1"/>
    <property type="molecule type" value="Genomic_DNA"/>
</dbReference>
<evidence type="ECO:0008006" key="3">
    <source>
        <dbReference type="Google" id="ProtNLM"/>
    </source>
</evidence>
<evidence type="ECO:0000313" key="2">
    <source>
        <dbReference type="Proteomes" id="UP000297245"/>
    </source>
</evidence>
<keyword evidence="2" id="KW-1185">Reference proteome</keyword>
<name>A0A4S8MF08_DENBC</name>
<dbReference type="Proteomes" id="UP000297245">
    <property type="component" value="Unassembled WGS sequence"/>
</dbReference>
<proteinExistence type="predicted"/>